<sequence length="362" mass="40292">MRKAPLSSGASPYGFDGIETTATMGRETLLICMDQIPDNTANRNAKNTPITFEIFIQNSFSDLEVAAVTSVLDMANRILERKQFHWEFVSDTPGLVEGRCGMIARAQPLIWDQNLKTFLVVTGGNGIKLDAWLPRVRAMRRQSAPVVLLSDAATAFIREWRSTNAAVATHWYDVWILEETGSYPNLTRRYAAVSEGIVTSAGLNYTPELIITLIANLISPSEYMEICNRLLVQSIRDSRSEQPKGIGYLMSAFGSKVSGAIEIMEANIEEPILPKDIANRVNVSLRQLERLFVKNVGIPPARYYRSLRVRKAHALAMETDMTLLNVALATGFSSVASLAAAYRNEFRKSLQKTRKSTGLKIR</sequence>
<organism evidence="5 6">
    <name type="scientific">Epibacterium ulvae</name>
    <dbReference type="NCBI Taxonomy" id="1156985"/>
    <lineage>
        <taxon>Bacteria</taxon>
        <taxon>Pseudomonadati</taxon>
        <taxon>Pseudomonadota</taxon>
        <taxon>Alphaproteobacteria</taxon>
        <taxon>Rhodobacterales</taxon>
        <taxon>Roseobacteraceae</taxon>
        <taxon>Epibacterium</taxon>
    </lineage>
</organism>
<name>A0A1G5QV27_9RHOB</name>
<dbReference type="PROSITE" id="PS01124">
    <property type="entry name" value="HTH_ARAC_FAMILY_2"/>
    <property type="match status" value="1"/>
</dbReference>
<dbReference type="PROSITE" id="PS00041">
    <property type="entry name" value="HTH_ARAC_FAMILY_1"/>
    <property type="match status" value="1"/>
</dbReference>
<proteinExistence type="predicted"/>
<dbReference type="Proteomes" id="UP000198767">
    <property type="component" value="Unassembled WGS sequence"/>
</dbReference>
<dbReference type="AlphaFoldDB" id="A0A1G5QV27"/>
<dbReference type="InterPro" id="IPR029062">
    <property type="entry name" value="Class_I_gatase-like"/>
</dbReference>
<keyword evidence="1" id="KW-0805">Transcription regulation</keyword>
<dbReference type="InterPro" id="IPR009057">
    <property type="entry name" value="Homeodomain-like_sf"/>
</dbReference>
<keyword evidence="3" id="KW-0804">Transcription</keyword>
<evidence type="ECO:0000256" key="2">
    <source>
        <dbReference type="ARBA" id="ARBA00023125"/>
    </source>
</evidence>
<keyword evidence="2" id="KW-0238">DNA-binding</keyword>
<dbReference type="RefSeq" id="WP_090218870.1">
    <property type="nucleotide sequence ID" value="NZ_FMWG01000006.1"/>
</dbReference>
<protein>
    <submittedName>
        <fullName evidence="5">Transcriptional regulator, AraC family</fullName>
    </submittedName>
</protein>
<dbReference type="InterPro" id="IPR018062">
    <property type="entry name" value="HTH_AraC-typ_CS"/>
</dbReference>
<evidence type="ECO:0000313" key="5">
    <source>
        <dbReference type="EMBL" id="SCZ65582.1"/>
    </source>
</evidence>
<evidence type="ECO:0000259" key="4">
    <source>
        <dbReference type="PROSITE" id="PS01124"/>
    </source>
</evidence>
<dbReference type="GO" id="GO:0043565">
    <property type="term" value="F:sequence-specific DNA binding"/>
    <property type="evidence" value="ECO:0007669"/>
    <property type="project" value="InterPro"/>
</dbReference>
<dbReference type="InterPro" id="IPR050204">
    <property type="entry name" value="AraC_XylS_family_regulators"/>
</dbReference>
<dbReference type="Pfam" id="PF12833">
    <property type="entry name" value="HTH_18"/>
    <property type="match status" value="1"/>
</dbReference>
<evidence type="ECO:0000256" key="1">
    <source>
        <dbReference type="ARBA" id="ARBA00023015"/>
    </source>
</evidence>
<dbReference type="STRING" id="1156985.SAMN04488118_10656"/>
<accession>A0A1G5QV27</accession>
<dbReference type="Gene3D" id="1.10.10.60">
    <property type="entry name" value="Homeodomain-like"/>
    <property type="match status" value="1"/>
</dbReference>
<dbReference type="SUPFAM" id="SSF46689">
    <property type="entry name" value="Homeodomain-like"/>
    <property type="match status" value="1"/>
</dbReference>
<dbReference type="EMBL" id="FMWG01000006">
    <property type="protein sequence ID" value="SCZ65582.1"/>
    <property type="molecule type" value="Genomic_DNA"/>
</dbReference>
<dbReference type="InterPro" id="IPR018060">
    <property type="entry name" value="HTH_AraC"/>
</dbReference>
<dbReference type="Gene3D" id="3.40.50.880">
    <property type="match status" value="1"/>
</dbReference>
<dbReference type="OrthoDB" id="9793400at2"/>
<keyword evidence="6" id="KW-1185">Reference proteome</keyword>
<feature type="domain" description="HTH araC/xylS-type" evidence="4">
    <location>
        <begin position="258"/>
        <end position="356"/>
    </location>
</feature>
<evidence type="ECO:0000256" key="3">
    <source>
        <dbReference type="ARBA" id="ARBA00023163"/>
    </source>
</evidence>
<dbReference type="GO" id="GO:0003700">
    <property type="term" value="F:DNA-binding transcription factor activity"/>
    <property type="evidence" value="ECO:0007669"/>
    <property type="project" value="InterPro"/>
</dbReference>
<gene>
    <name evidence="5" type="ORF">SAMN04488118_10656</name>
</gene>
<dbReference type="SMART" id="SM00342">
    <property type="entry name" value="HTH_ARAC"/>
    <property type="match status" value="1"/>
</dbReference>
<dbReference type="PANTHER" id="PTHR46796">
    <property type="entry name" value="HTH-TYPE TRANSCRIPTIONAL ACTIVATOR RHAS-RELATED"/>
    <property type="match status" value="1"/>
</dbReference>
<evidence type="ECO:0000313" key="6">
    <source>
        <dbReference type="Proteomes" id="UP000198767"/>
    </source>
</evidence>
<reference evidence="5 6" key="1">
    <citation type="submission" date="2016-10" db="EMBL/GenBank/DDBJ databases">
        <authorList>
            <person name="de Groot N.N."/>
        </authorList>
    </citation>
    <scope>NUCLEOTIDE SEQUENCE [LARGE SCALE GENOMIC DNA]</scope>
    <source>
        <strain evidence="5 6">U95</strain>
    </source>
</reference>
<dbReference type="SUPFAM" id="SSF52317">
    <property type="entry name" value="Class I glutamine amidotransferase-like"/>
    <property type="match status" value="1"/>
</dbReference>